<keyword evidence="2" id="KW-1185">Reference proteome</keyword>
<dbReference type="Proteomes" id="UP001281761">
    <property type="component" value="Unassembled WGS sequence"/>
</dbReference>
<evidence type="ECO:0000313" key="1">
    <source>
        <dbReference type="EMBL" id="KAK2947878.1"/>
    </source>
</evidence>
<gene>
    <name evidence="1" type="ORF">BLNAU_17203</name>
</gene>
<protein>
    <submittedName>
        <fullName evidence="1">Uncharacterized protein</fullName>
    </submittedName>
</protein>
<dbReference type="EMBL" id="JARBJD010000189">
    <property type="protein sequence ID" value="KAK2947878.1"/>
    <property type="molecule type" value="Genomic_DNA"/>
</dbReference>
<comment type="caution">
    <text evidence="1">The sequence shown here is derived from an EMBL/GenBank/DDBJ whole genome shotgun (WGS) entry which is preliminary data.</text>
</comment>
<evidence type="ECO:0000313" key="2">
    <source>
        <dbReference type="Proteomes" id="UP001281761"/>
    </source>
</evidence>
<reference evidence="1 2" key="1">
    <citation type="journal article" date="2022" name="bioRxiv">
        <title>Genomics of Preaxostyla Flagellates Illuminates Evolutionary Transitions and the Path Towards Mitochondrial Loss.</title>
        <authorList>
            <person name="Novak L.V.F."/>
            <person name="Treitli S.C."/>
            <person name="Pyrih J."/>
            <person name="Halakuc P."/>
            <person name="Pipaliya S.V."/>
            <person name="Vacek V."/>
            <person name="Brzon O."/>
            <person name="Soukal P."/>
            <person name="Eme L."/>
            <person name="Dacks J.B."/>
            <person name="Karnkowska A."/>
            <person name="Elias M."/>
            <person name="Hampl V."/>
        </authorList>
    </citation>
    <scope>NUCLEOTIDE SEQUENCE [LARGE SCALE GENOMIC DNA]</scope>
    <source>
        <strain evidence="1">NAU3</strain>
        <tissue evidence="1">Gut</tissue>
    </source>
</reference>
<proteinExistence type="predicted"/>
<name>A0ABQ9X7U3_9EUKA</name>
<accession>A0ABQ9X7U3</accession>
<sequence>MIIGTLATLQHSLPSSSAMSNPDALHQSTHSLCSPHNYVLIHHQDGIPRTFLVGVVPNVCDEAKTARGIVVDA</sequence>
<organism evidence="1 2">
    <name type="scientific">Blattamonas nauphoetae</name>
    <dbReference type="NCBI Taxonomy" id="2049346"/>
    <lineage>
        <taxon>Eukaryota</taxon>
        <taxon>Metamonada</taxon>
        <taxon>Preaxostyla</taxon>
        <taxon>Oxymonadida</taxon>
        <taxon>Blattamonas</taxon>
    </lineage>
</organism>